<feature type="compositionally biased region" description="Polar residues" evidence="1">
    <location>
        <begin position="1227"/>
        <end position="1240"/>
    </location>
</feature>
<feature type="compositionally biased region" description="Low complexity" evidence="1">
    <location>
        <begin position="757"/>
        <end position="768"/>
    </location>
</feature>
<feature type="compositionally biased region" description="Polar residues" evidence="1">
    <location>
        <begin position="67"/>
        <end position="81"/>
    </location>
</feature>
<evidence type="ECO:0000256" key="1">
    <source>
        <dbReference type="SAM" id="MobiDB-lite"/>
    </source>
</evidence>
<evidence type="ECO:0000313" key="3">
    <source>
        <dbReference type="EMBL" id="KAK7481999.1"/>
    </source>
</evidence>
<feature type="region of interest" description="Disordered" evidence="1">
    <location>
        <begin position="198"/>
        <end position="239"/>
    </location>
</feature>
<name>A0ABD0K411_9CAEN</name>
<organism evidence="3 4">
    <name type="scientific">Batillaria attramentaria</name>
    <dbReference type="NCBI Taxonomy" id="370345"/>
    <lineage>
        <taxon>Eukaryota</taxon>
        <taxon>Metazoa</taxon>
        <taxon>Spiralia</taxon>
        <taxon>Lophotrochozoa</taxon>
        <taxon>Mollusca</taxon>
        <taxon>Gastropoda</taxon>
        <taxon>Caenogastropoda</taxon>
        <taxon>Sorbeoconcha</taxon>
        <taxon>Cerithioidea</taxon>
        <taxon>Batillariidae</taxon>
        <taxon>Batillaria</taxon>
    </lineage>
</organism>
<feature type="compositionally biased region" description="Basic and acidic residues" evidence="1">
    <location>
        <begin position="1451"/>
        <end position="1463"/>
    </location>
</feature>
<feature type="compositionally biased region" description="Basic and acidic residues" evidence="1">
    <location>
        <begin position="934"/>
        <end position="949"/>
    </location>
</feature>
<feature type="region of interest" description="Disordered" evidence="1">
    <location>
        <begin position="264"/>
        <end position="349"/>
    </location>
</feature>
<feature type="compositionally biased region" description="Polar residues" evidence="1">
    <location>
        <begin position="1581"/>
        <end position="1591"/>
    </location>
</feature>
<feature type="region of interest" description="Disordered" evidence="1">
    <location>
        <begin position="1759"/>
        <end position="1785"/>
    </location>
</feature>
<feature type="region of interest" description="Disordered" evidence="1">
    <location>
        <begin position="884"/>
        <end position="991"/>
    </location>
</feature>
<feature type="compositionally biased region" description="Basic and acidic residues" evidence="1">
    <location>
        <begin position="1306"/>
        <end position="1315"/>
    </location>
</feature>
<feature type="region of interest" description="Disordered" evidence="1">
    <location>
        <begin position="67"/>
        <end position="123"/>
    </location>
</feature>
<sequence length="1912" mass="211218">SFGYGPGVHSTVSVKDVPRLEELQRDLTVDNLRLWECVNVMRCNPRLPARRVLNDVFALTDQDPLTHQPAHSQVSQSLTPYSPTPHVHQVSQSLTPYSPTPHVHQVSQSLTPYSPTPHVHQVSQSLTPYSPTPHVHQVSQSLTPYSPTPHVHQVSQSLTPYSPTPTFTRSASLLPRTHQPLTFTRSASLLPRTHQPLTFTRSASLLPRTHQPPRSPGQPVSYPVLTNPSRSPGQPVSYPVLTIPHVHQVSQSLTLYSPTPHVHQVSQSLTPYSPTPHVHQVSQSLTPYSPTPTFTRSASLLPRTDQPPRSPGQPVSYPVLTNPSRPPGQPVSYPVLTNPSRSPGQPVSYPVGQPVLTIPHVHQVSQSLTPFSPSPTFTRSASLLPCTHQPPTFTRSASLFPRTHQPPRSPGQPVSYPVLTNPPRSPGQPVSYPVLTNPPRSPGQPVSYPVLTIPPRSPGQPVSYPVLTNPPRSPGQPVSYPVTNHSFAAYADFEQTGHGALSYMAQTSGCHGARYLQHVQMHNSRLVCENGRLLTVMHILGTEPYRTPDEVVCSTFAMSDRVFADKTKQGRGDSGVSRGPPASSSRRSSTTPVRHSSPPSANGPSTSNNNDSSLRWYDSSYQDSVSTTSPPSRGAVKFPRFDTGEQFRAANRPRLLRLPADSLYISSSKGLLREAEGDVRTGTWDSMRPTSPVDSSMRPLSRVDFSKKDSPRLSSSRNSTRSQILKSSPKRSVTVVTNRDSMQRSPTAKSESSTKTSRQPSSPNRRPSLMAPRFPNSTVYRERPSPAASPEARFQSYPFARNYASSNNASVVACSPGEPSKHDRVEFHEEEDEEDSVPYLKHSARLKKYRSVKLGVKGMAMETAGRHDTKDPSASAVHFERICYPDTSPSANPSKVKPAGRHTSPQKSPPPHETSSYGSVKRSASPLKCSKISNSRERDFNENREKASDRQPCASSDSNHDCASDSELHPKLPSPPRRRPGSPKSSGKNVSFSVIDRYFTNVDRAESSVKSPLRRHSTGSSECLRDENPEPMYDEPKVEIDVKKEKLRPMYYKPKSEMDFRSSDSENDDDNIQPSATEMPSAAENCCTLGECESSSRIYGEHTASPQSYHLPPQAIYGEHTASPQSYHLPPQAIYGEHTASPQSYHLPPQASEYTCSDMLDERYLEDSRKQLMELRESLREHTYPEPYRMALNTDWRIRNSDRDPLEIRGTSYPASERKDHPRSEKSASYTARTCTTSTPDVRHVDSADDPLAPWRSQDGRASSPRDLRLPSRSGSFTVQSPRKCLAPSGRPPKSPSRSTRGGIRITKDSSDRNRNKSPSRTLSSETITLEKSVTPPGRPLSPSTSASPSFIVMSPAKMSSPSRVVSPGKVSPTSRLMTSGKVSHSSRLMSPGKVSPSGRVISPGKVSPSSRVISPGKVSPSSRVISPGKVSPSSRVISPGKVSSSSRVMSPDKRSIQEHDAPSPEIITLQETPPPRLIVTEPDKASTSRFPGANRREVTSDAAAPREGLREDRPHRVPTFRDKSKSPAAKSPAAAVDKEASRTSCSSYSSIFKKKRMRQNGEDHTPGRPSSTSPRRGSRVSLSHGDTPSGGSPVRGWETKPYKGPQGCGCTMDKEFGIPPELGSEITELGERMSKLHDKRSPWQRLQDEGKRAKCLGELLSEVERTSTHSGRLEALFDHEDDTLDRRNRSSDSDLISNLELDSTSYERRDKAEKSWDSGRELDWNESSCRRPRELPEAILGEIAFQLERRVLREVFDKGRRSSGGSSSTSCSQQKKSPKGGQRHRFYGYTVSNIVEKVRRECADEETGKRNAIREAQLLRRYRKTMSILKFFGYSVNKHGLLAQNIINKYGLFYQPPDAATIVRLGLHDFRTVRDHVIRMTSGKEREGILVLLNCLHALGSKENQPILSFD</sequence>
<evidence type="ECO:0000259" key="2">
    <source>
        <dbReference type="Pfam" id="PF15059"/>
    </source>
</evidence>
<protein>
    <recommendedName>
        <fullName evidence="2">Speriolin C-terminal domain-containing protein</fullName>
    </recommendedName>
</protein>
<feature type="domain" description="Speriolin C-terminal" evidence="2">
    <location>
        <begin position="1783"/>
        <end position="1910"/>
    </location>
</feature>
<feature type="compositionally biased region" description="Basic and acidic residues" evidence="1">
    <location>
        <begin position="958"/>
        <end position="970"/>
    </location>
</feature>
<feature type="compositionally biased region" description="Polar residues" evidence="1">
    <location>
        <begin position="280"/>
        <end position="298"/>
    </location>
</feature>
<feature type="compositionally biased region" description="Polar residues" evidence="1">
    <location>
        <begin position="602"/>
        <end position="616"/>
    </location>
</feature>
<dbReference type="InterPro" id="IPR029384">
    <property type="entry name" value="Speriolin_C"/>
</dbReference>
<feature type="region of interest" description="Disordered" evidence="1">
    <location>
        <begin position="672"/>
        <end position="791"/>
    </location>
</feature>
<feature type="region of interest" description="Disordered" evidence="1">
    <location>
        <begin position="1004"/>
        <end position="1082"/>
    </location>
</feature>
<feature type="compositionally biased region" description="Low complexity" evidence="1">
    <location>
        <begin position="574"/>
        <end position="600"/>
    </location>
</feature>
<feature type="region of interest" description="Disordered" evidence="1">
    <location>
        <begin position="621"/>
        <end position="640"/>
    </location>
</feature>
<reference evidence="3 4" key="1">
    <citation type="journal article" date="2023" name="Sci. Data">
        <title>Genome assembly of the Korean intertidal mud-creeper Batillaria attramentaria.</title>
        <authorList>
            <person name="Patra A.K."/>
            <person name="Ho P.T."/>
            <person name="Jun S."/>
            <person name="Lee S.J."/>
            <person name="Kim Y."/>
            <person name="Won Y.J."/>
        </authorList>
    </citation>
    <scope>NUCLEOTIDE SEQUENCE [LARGE SCALE GENOMIC DNA]</scope>
    <source>
        <strain evidence="3">Wonlab-2016</strain>
    </source>
</reference>
<feature type="compositionally biased region" description="Basic and acidic residues" evidence="1">
    <location>
        <begin position="1508"/>
        <end position="1526"/>
    </location>
</feature>
<gene>
    <name evidence="3" type="ORF">BaRGS_00026802</name>
</gene>
<feature type="compositionally biased region" description="Polar residues" evidence="1">
    <location>
        <begin position="712"/>
        <end position="756"/>
    </location>
</feature>
<evidence type="ECO:0000313" key="4">
    <source>
        <dbReference type="Proteomes" id="UP001519460"/>
    </source>
</evidence>
<dbReference type="PANTHER" id="PTHR22192:SF17">
    <property type="entry name" value="SPERIOLIN-LIKE PROTEIN"/>
    <property type="match status" value="1"/>
</dbReference>
<feature type="compositionally biased region" description="Polar residues" evidence="1">
    <location>
        <begin position="1372"/>
        <end position="1389"/>
    </location>
</feature>
<comment type="caution">
    <text evidence="3">The sequence shown here is derived from an EMBL/GenBank/DDBJ whole genome shotgun (WGS) entry which is preliminary data.</text>
</comment>
<feature type="compositionally biased region" description="Polar residues" evidence="1">
    <location>
        <begin position="1432"/>
        <end position="1449"/>
    </location>
</feature>
<feature type="compositionally biased region" description="Polar residues" evidence="1">
    <location>
        <begin position="1317"/>
        <end position="1332"/>
    </location>
</feature>
<feature type="compositionally biased region" description="Basic and acidic residues" evidence="1">
    <location>
        <begin position="1023"/>
        <end position="1064"/>
    </location>
</feature>
<dbReference type="Proteomes" id="UP001519460">
    <property type="component" value="Unassembled WGS sequence"/>
</dbReference>
<accession>A0ABD0K411</accession>
<feature type="region of interest" description="Disordered" evidence="1">
    <location>
        <begin position="1205"/>
        <end position="1602"/>
    </location>
</feature>
<feature type="compositionally biased region" description="Low complexity" evidence="1">
    <location>
        <begin position="1764"/>
        <end position="1776"/>
    </location>
</feature>
<feature type="compositionally biased region" description="Polar residues" evidence="1">
    <location>
        <begin position="621"/>
        <end position="631"/>
    </location>
</feature>
<dbReference type="Pfam" id="PF15059">
    <property type="entry name" value="Speriolin_C"/>
    <property type="match status" value="1"/>
</dbReference>
<proteinExistence type="predicted"/>
<feature type="compositionally biased region" description="Low complexity" evidence="1">
    <location>
        <begin position="1527"/>
        <end position="1536"/>
    </location>
</feature>
<feature type="compositionally biased region" description="Polar residues" evidence="1">
    <location>
        <begin position="224"/>
        <end position="234"/>
    </location>
</feature>
<feature type="non-terminal residue" evidence="3">
    <location>
        <position position="1"/>
    </location>
</feature>
<dbReference type="PANTHER" id="PTHR22192">
    <property type="entry name" value="SPERIOLIN"/>
    <property type="match status" value="1"/>
</dbReference>
<feature type="region of interest" description="Disordered" evidence="1">
    <location>
        <begin position="814"/>
        <end position="839"/>
    </location>
</feature>
<feature type="region of interest" description="Disordered" evidence="1">
    <location>
        <begin position="393"/>
        <end position="454"/>
    </location>
</feature>
<dbReference type="EMBL" id="JACVVK020000253">
    <property type="protein sequence ID" value="KAK7481999.1"/>
    <property type="molecule type" value="Genomic_DNA"/>
</dbReference>
<feature type="compositionally biased region" description="Basic and acidic residues" evidence="1">
    <location>
        <begin position="1216"/>
        <end position="1226"/>
    </location>
</feature>
<feature type="region of interest" description="Disordered" evidence="1">
    <location>
        <begin position="565"/>
        <end position="616"/>
    </location>
</feature>
<keyword evidence="4" id="KW-1185">Reference proteome</keyword>
<dbReference type="InterPro" id="IPR026715">
    <property type="entry name" value="SPATC1"/>
</dbReference>
<feature type="compositionally biased region" description="Polar residues" evidence="1">
    <location>
        <begin position="335"/>
        <end position="345"/>
    </location>
</feature>